<keyword evidence="3" id="KW-0418">Kinase</keyword>
<evidence type="ECO:0000313" key="8">
    <source>
        <dbReference type="Proteomes" id="UP000327013"/>
    </source>
</evidence>
<keyword evidence="4" id="KW-0067">ATP-binding</keyword>
<gene>
    <name evidence="7" type="ORF">FH972_023691</name>
</gene>
<dbReference type="Gene3D" id="1.10.510.10">
    <property type="entry name" value="Transferase(Phosphotransferase) domain 1"/>
    <property type="match status" value="1"/>
</dbReference>
<dbReference type="GO" id="GO:0004674">
    <property type="term" value="F:protein serine/threonine kinase activity"/>
    <property type="evidence" value="ECO:0007669"/>
    <property type="project" value="InterPro"/>
</dbReference>
<feature type="compositionally biased region" description="Polar residues" evidence="5">
    <location>
        <begin position="623"/>
        <end position="632"/>
    </location>
</feature>
<organism evidence="7 8">
    <name type="scientific">Carpinus fangiana</name>
    <dbReference type="NCBI Taxonomy" id="176857"/>
    <lineage>
        <taxon>Eukaryota</taxon>
        <taxon>Viridiplantae</taxon>
        <taxon>Streptophyta</taxon>
        <taxon>Embryophyta</taxon>
        <taxon>Tracheophyta</taxon>
        <taxon>Spermatophyta</taxon>
        <taxon>Magnoliopsida</taxon>
        <taxon>eudicotyledons</taxon>
        <taxon>Gunneridae</taxon>
        <taxon>Pentapetalae</taxon>
        <taxon>rosids</taxon>
        <taxon>fabids</taxon>
        <taxon>Fagales</taxon>
        <taxon>Betulaceae</taxon>
        <taxon>Carpinus</taxon>
    </lineage>
</organism>
<protein>
    <recommendedName>
        <fullName evidence="6">Protein kinase domain-containing protein</fullName>
    </recommendedName>
</protein>
<dbReference type="GO" id="GO:0016020">
    <property type="term" value="C:membrane"/>
    <property type="evidence" value="ECO:0007669"/>
    <property type="project" value="TreeGrafter"/>
</dbReference>
<dbReference type="AlphaFoldDB" id="A0A5N6KWP9"/>
<keyword evidence="8" id="KW-1185">Reference proteome</keyword>
<dbReference type="GO" id="GO:0010506">
    <property type="term" value="P:regulation of autophagy"/>
    <property type="evidence" value="ECO:0007669"/>
    <property type="project" value="InterPro"/>
</dbReference>
<dbReference type="GO" id="GO:0005776">
    <property type="term" value="C:autophagosome"/>
    <property type="evidence" value="ECO:0007669"/>
    <property type="project" value="TreeGrafter"/>
</dbReference>
<evidence type="ECO:0000313" key="7">
    <source>
        <dbReference type="EMBL" id="KAB8349673.1"/>
    </source>
</evidence>
<dbReference type="CDD" id="cd13993">
    <property type="entry name" value="STKc_Pat1_like"/>
    <property type="match status" value="1"/>
</dbReference>
<dbReference type="GO" id="GO:0005524">
    <property type="term" value="F:ATP binding"/>
    <property type="evidence" value="ECO:0007669"/>
    <property type="project" value="UniProtKB-KW"/>
</dbReference>
<evidence type="ECO:0000256" key="1">
    <source>
        <dbReference type="ARBA" id="ARBA00022679"/>
    </source>
</evidence>
<proteinExistence type="predicted"/>
<feature type="region of interest" description="Disordered" evidence="5">
    <location>
        <begin position="547"/>
        <end position="603"/>
    </location>
</feature>
<evidence type="ECO:0000256" key="5">
    <source>
        <dbReference type="SAM" id="MobiDB-lite"/>
    </source>
</evidence>
<feature type="region of interest" description="Disordered" evidence="5">
    <location>
        <begin position="623"/>
        <end position="646"/>
    </location>
</feature>
<dbReference type="PANTHER" id="PTHR24348">
    <property type="entry name" value="SERINE/THREONINE-PROTEIN KINASE UNC-51-RELATED"/>
    <property type="match status" value="1"/>
</dbReference>
<evidence type="ECO:0000259" key="6">
    <source>
        <dbReference type="PROSITE" id="PS50011"/>
    </source>
</evidence>
<evidence type="ECO:0000256" key="2">
    <source>
        <dbReference type="ARBA" id="ARBA00022741"/>
    </source>
</evidence>
<reference evidence="7 8" key="1">
    <citation type="submission" date="2019-06" db="EMBL/GenBank/DDBJ databases">
        <title>A chromosomal-level reference genome of Carpinus fangiana (Coryloideae, Betulaceae).</title>
        <authorList>
            <person name="Yang X."/>
            <person name="Wang Z."/>
            <person name="Zhang L."/>
            <person name="Hao G."/>
            <person name="Liu J."/>
            <person name="Yang Y."/>
        </authorList>
    </citation>
    <scope>NUCLEOTIDE SEQUENCE [LARGE SCALE GENOMIC DNA]</scope>
    <source>
        <strain evidence="7">Cfa_2016G</strain>
        <tissue evidence="7">Leaf</tissue>
    </source>
</reference>
<evidence type="ECO:0000256" key="4">
    <source>
        <dbReference type="ARBA" id="ARBA00022840"/>
    </source>
</evidence>
<feature type="domain" description="Protein kinase" evidence="6">
    <location>
        <begin position="18"/>
        <end position="278"/>
    </location>
</feature>
<dbReference type="PROSITE" id="PS00108">
    <property type="entry name" value="PROTEIN_KINASE_ST"/>
    <property type="match status" value="1"/>
</dbReference>
<accession>A0A5N6KWP9</accession>
<feature type="region of interest" description="Disordered" evidence="5">
    <location>
        <begin position="431"/>
        <end position="513"/>
    </location>
</feature>
<dbReference type="EMBL" id="VIBQ01000014">
    <property type="protein sequence ID" value="KAB8349673.1"/>
    <property type="molecule type" value="Genomic_DNA"/>
</dbReference>
<keyword evidence="1" id="KW-0808">Transferase</keyword>
<dbReference type="OrthoDB" id="1750811at2759"/>
<dbReference type="Proteomes" id="UP000327013">
    <property type="component" value="Unassembled WGS sequence"/>
</dbReference>
<dbReference type="InterPro" id="IPR011009">
    <property type="entry name" value="Kinase-like_dom_sf"/>
</dbReference>
<feature type="compositionally biased region" description="Acidic residues" evidence="5">
    <location>
        <begin position="435"/>
        <end position="444"/>
    </location>
</feature>
<dbReference type="InterPro" id="IPR008271">
    <property type="entry name" value="Ser/Thr_kinase_AS"/>
</dbReference>
<dbReference type="InterPro" id="IPR000719">
    <property type="entry name" value="Prot_kinase_dom"/>
</dbReference>
<dbReference type="PROSITE" id="PS50011">
    <property type="entry name" value="PROTEIN_KINASE_DOM"/>
    <property type="match status" value="1"/>
</dbReference>
<dbReference type="PANTHER" id="PTHR24348:SF22">
    <property type="entry name" value="NON-SPECIFIC SERINE_THREONINE PROTEIN KINASE"/>
    <property type="match status" value="1"/>
</dbReference>
<dbReference type="GO" id="GO:0000407">
    <property type="term" value="C:phagophore assembly site"/>
    <property type="evidence" value="ECO:0007669"/>
    <property type="project" value="TreeGrafter"/>
</dbReference>
<dbReference type="GO" id="GO:0000045">
    <property type="term" value="P:autophagosome assembly"/>
    <property type="evidence" value="ECO:0007669"/>
    <property type="project" value="TreeGrafter"/>
</dbReference>
<sequence length="663" mass="74520">MDCLRDNFVEGVLLNGRYLTISPLNHGSFGMVFMAEDLLFRKQVALKCLTKATAPRDKNSSMMVDDKSEELMIHTRIGHHPYIVNLIDSFETETHSYLVLEYCPQGDLYEAIRNDKGPKETEHVRSFMLELVSAVEHLHLKGIYHRDIKPENIFLTDSGNMKLGDFGLATLDAWCFETAVGSDRYMAPEQFDHQGGGMSPARADVWSIGICLLNILFSRNPFAEPAQSDLIFADFVRDRQSLFDVFPNMSMDTFEVITHCLAIDPEKRSLSALRDALMQVCSFTTDDESIDDFCADTRDVVAATVGRQPLRTPSIASPPLEQGEAFPWSKALQMTSPQKRQLSAIHDNDSEDLFPSSRNSMQDWYSKADSQSINSTVDSGLGLSLGSSEFDNAQSPTARSRPMLIAGSLPSRGRSALSTLFGKKKQFESKSWSDMWEEEEEERAEMEREKLQDLKPARPARPSRVSTLSQIDSESDGRSTPRAGLSELNMPSLNARRKSFDSTNSQDDGISEHTGFVFEDHPATPKYSPPSKRSIIDKGIDKWSALGDKRRGANVPARDSTPTLESKKREFFRPSNWRRNTAESKRPTTALPATPSALSRTVPHHQIWQQKSWNLSTDWRSTHNLPSQVSNTPKRKTSALQLDGRDDSISDDEWVGGWKDLHL</sequence>
<name>A0A5N6KWP9_9ROSI</name>
<dbReference type="SUPFAM" id="SSF56112">
    <property type="entry name" value="Protein kinase-like (PK-like)"/>
    <property type="match status" value="1"/>
</dbReference>
<feature type="compositionally biased region" description="Basic and acidic residues" evidence="5">
    <location>
        <begin position="445"/>
        <end position="456"/>
    </location>
</feature>
<dbReference type="FunFam" id="1.10.510.10:FF:000693">
    <property type="entry name" value="Serine/threonine protein kinase, putative"/>
    <property type="match status" value="1"/>
</dbReference>
<dbReference type="Pfam" id="PF00069">
    <property type="entry name" value="Pkinase"/>
    <property type="match status" value="1"/>
</dbReference>
<dbReference type="InterPro" id="IPR045269">
    <property type="entry name" value="Atg1-like"/>
</dbReference>
<dbReference type="SMART" id="SM00220">
    <property type="entry name" value="S_TKc"/>
    <property type="match status" value="1"/>
</dbReference>
<comment type="caution">
    <text evidence="7">The sequence shown here is derived from an EMBL/GenBank/DDBJ whole genome shotgun (WGS) entry which is preliminary data.</text>
</comment>
<keyword evidence="2" id="KW-0547">Nucleotide-binding</keyword>
<dbReference type="GO" id="GO:0005829">
    <property type="term" value="C:cytosol"/>
    <property type="evidence" value="ECO:0007669"/>
    <property type="project" value="TreeGrafter"/>
</dbReference>
<evidence type="ECO:0000256" key="3">
    <source>
        <dbReference type="ARBA" id="ARBA00022777"/>
    </source>
</evidence>